<reference evidence="3 4" key="1">
    <citation type="submission" date="2019-11" db="EMBL/GenBank/DDBJ databases">
        <title>Comparative genomics of hydrocarbon-degrading Desulfosarcina strains.</title>
        <authorList>
            <person name="Watanabe M."/>
            <person name="Kojima H."/>
            <person name="Fukui M."/>
        </authorList>
    </citation>
    <scope>NUCLEOTIDE SEQUENCE [LARGE SCALE GENOMIC DNA]</scope>
    <source>
        <strain evidence="3 4">28bB2T</strain>
    </source>
</reference>
<evidence type="ECO:0000259" key="2">
    <source>
        <dbReference type="Pfam" id="PF01642"/>
    </source>
</evidence>
<dbReference type="Proteomes" id="UP000425960">
    <property type="component" value="Chromosome"/>
</dbReference>
<evidence type="ECO:0000313" key="3">
    <source>
        <dbReference type="EMBL" id="BBO85075.1"/>
    </source>
</evidence>
<sequence>MGVATYIKNEKDSIQKVILQSGIEVKPVYTPEDLNTVGFDYQTDLGDPGDFPFTRSLHPLGYRSRNWTTRQYTGFGTPEETNQRFKLMIANGQNGLNVAFDLPTQMGLDSDDPRAEGEVGRVGMAVDSLKDFETAFHGIDLKRIGSGLTINAVASIMLAMYQAVAEKYGYQKNQISATPQNDILKEVVGRGAWIYPVEHGVRLIGDTIEYGMKELPRCNPVSICGYHIRESGANPAQEIAYAFLIAFAYVDNVAARGYQAEDFVGRFSFNLNIYGNLWETVAKFRAARKLWAKLLRERYHVQNKKSLFLRGLFGGGGSGLTKEQPENNIMRGAYYVLAAALGGAQTTALCSFDEAYSIPTEQSTLLSLRTLQILMDETGLRDTVDPLAGSYFIETLTKQMEDKILSEMAEIESVGGIVKGISSGEVQRRVAKQAYEYEKRLQNGEAIKVGVNKYMEGVTKEVELHQYDNSWAKRQIDNLKALKKTRNNTEVEKTLGALRGAAENNENVMPYLVECCKAYATVGEMADVFRDVFGEFEEPSLF</sequence>
<name>A0A5K7ZXS1_9BACT</name>
<dbReference type="InterPro" id="IPR006099">
    <property type="entry name" value="MeMalonylCoA_mutase_a/b_cat"/>
</dbReference>
<proteinExistence type="predicted"/>
<dbReference type="AlphaFoldDB" id="A0A5K7ZXS1"/>
<dbReference type="Pfam" id="PF01642">
    <property type="entry name" value="MM_CoA_mutase"/>
    <property type="match status" value="1"/>
</dbReference>
<keyword evidence="1" id="KW-0413">Isomerase</keyword>
<evidence type="ECO:0000256" key="1">
    <source>
        <dbReference type="ARBA" id="ARBA00023235"/>
    </source>
</evidence>
<gene>
    <name evidence="3" type="ORF">DSCO28_56410</name>
</gene>
<dbReference type="Gene3D" id="3.20.20.240">
    <property type="entry name" value="Methylmalonyl-CoA mutase"/>
    <property type="match status" value="1"/>
</dbReference>
<dbReference type="SUPFAM" id="SSF51703">
    <property type="entry name" value="Cobalamin (vitamin B12)-dependent enzymes"/>
    <property type="match status" value="1"/>
</dbReference>
<dbReference type="RefSeq" id="WP_155324798.1">
    <property type="nucleotide sequence ID" value="NZ_AP021876.1"/>
</dbReference>
<accession>A0A5K7ZXS1</accession>
<organism evidence="3 4">
    <name type="scientific">Desulfosarcina ovata subsp. sediminis</name>
    <dbReference type="NCBI Taxonomy" id="885957"/>
    <lineage>
        <taxon>Bacteria</taxon>
        <taxon>Pseudomonadati</taxon>
        <taxon>Thermodesulfobacteriota</taxon>
        <taxon>Desulfobacteria</taxon>
        <taxon>Desulfobacterales</taxon>
        <taxon>Desulfosarcinaceae</taxon>
        <taxon>Desulfosarcina</taxon>
    </lineage>
</organism>
<dbReference type="PANTHER" id="PTHR48101:SF1">
    <property type="entry name" value="METHYLMALONYL-COA MUTASE, LARGE SUBUNIT"/>
    <property type="match status" value="1"/>
</dbReference>
<evidence type="ECO:0000313" key="4">
    <source>
        <dbReference type="Proteomes" id="UP000425960"/>
    </source>
</evidence>
<dbReference type="EMBL" id="AP021876">
    <property type="protein sequence ID" value="BBO85075.1"/>
    <property type="molecule type" value="Genomic_DNA"/>
</dbReference>
<dbReference type="PANTHER" id="PTHR48101">
    <property type="entry name" value="METHYLMALONYL-COA MUTASE, MITOCHONDRIAL-RELATED"/>
    <property type="match status" value="1"/>
</dbReference>
<dbReference type="KEGG" id="dov:DSCO28_56410"/>
<dbReference type="InterPro" id="IPR016176">
    <property type="entry name" value="Cbl-dep_enz_cat"/>
</dbReference>
<dbReference type="GO" id="GO:0031419">
    <property type="term" value="F:cobalamin binding"/>
    <property type="evidence" value="ECO:0007669"/>
    <property type="project" value="InterPro"/>
</dbReference>
<dbReference type="InterPro" id="IPR006098">
    <property type="entry name" value="MMCoA_mutase_a_cat"/>
</dbReference>
<dbReference type="GO" id="GO:0004494">
    <property type="term" value="F:methylmalonyl-CoA mutase activity"/>
    <property type="evidence" value="ECO:0007669"/>
    <property type="project" value="InterPro"/>
</dbReference>
<feature type="domain" description="Methylmalonyl-CoA mutase alpha/beta chain catalytic" evidence="2">
    <location>
        <begin position="20"/>
        <end position="535"/>
    </location>
</feature>
<dbReference type="NCBIfam" id="TIGR00641">
    <property type="entry name" value="acid_CoA_mut_N"/>
    <property type="match status" value="1"/>
</dbReference>
<protein>
    <submittedName>
        <fullName evidence="3">Methylmalonyl-CoA mutase</fullName>
    </submittedName>
</protein>